<gene>
    <name evidence="3" type="ORF">GCM10009838_67690</name>
</gene>
<comment type="caution">
    <text evidence="3">The sequence shown here is derived from an EMBL/GenBank/DDBJ whole genome shotgun (WGS) entry which is preliminary data.</text>
</comment>
<dbReference type="InterPro" id="IPR001584">
    <property type="entry name" value="Integrase_cat-core"/>
</dbReference>
<dbReference type="SUPFAM" id="SSF53098">
    <property type="entry name" value="Ribonuclease H-like"/>
    <property type="match status" value="1"/>
</dbReference>
<dbReference type="EMBL" id="BAAAQM010000051">
    <property type="protein sequence ID" value="GAA1993957.1"/>
    <property type="molecule type" value="Genomic_DNA"/>
</dbReference>
<dbReference type="RefSeq" id="WP_344661246.1">
    <property type="nucleotide sequence ID" value="NZ_BAAAQM010000051.1"/>
</dbReference>
<dbReference type="Proteomes" id="UP001499854">
    <property type="component" value="Unassembled WGS sequence"/>
</dbReference>
<accession>A0ABN2SWS5</accession>
<dbReference type="Gene3D" id="3.40.50.300">
    <property type="entry name" value="P-loop containing nucleotide triphosphate hydrolases"/>
    <property type="match status" value="1"/>
</dbReference>
<keyword evidence="4" id="KW-1185">Reference proteome</keyword>
<dbReference type="InterPro" id="IPR008868">
    <property type="entry name" value="TniB"/>
</dbReference>
<sequence>MAGLRPGVLAIGARVLMEEVAWTVVGLAGTQIHLADASGTVVTEDLAAVCSRGIIDSAAAPPRPSLASGLLPGVPTEAVEEARWWKGHILEVLTGRSPGMAASAPPRPEYDPERRTLAQREAAKAAELTAAGHQGVSARTVNRKRLRFEKRDLAGLVDWRSNRAQQVGGRQDPRVVEATRKAIAETDLASTRSVGFIRWRVQQILDAEHGAGVLSVPPRTTFYDLFNKLARGTHATGSARTRQSQASQPDTPFGVFTAIRPGELMQIDSTPLDVAVRLSDGVIGRVELTGLIDVATRTVTAAVLRPSTKSVDASLLLARTVTPEPMRPGWSEALAMARSVLPHHHMLELDERLAHAAARPVIIPELIVCDQGNVFVSTNFRTACQLLGIDFAPAHAGAPTEKPHIEKMMSSVGSMFAQFVSGYLGSSVEHRGRRPEAEPLWSLMELQELLDEWVVAAWQNRPHDGLRDPACPGRMFTPNEKYASLVQAAGYLPLALSADDYIELLPAKWRAINHYGVKIDHRTYDVLDGSGSEEEFAHVRRQRSGDVEHKGLWEVHYDPYDVTRIWVRNHWDRSAGWFTLFWKHLRCAPMPFGELAWDHALAQRRAQGHSPDEAETAEVVADLLRRAKSGPAGQDREKRLTKRDKRVAARTTAVGPPPRCTDEPVMTRRASEPEDEDTGLAEVIAGDLRCQGGGTAMAVIRPIPEASRETTLTLAGWRRFVSSVAAAFELLPDHELKVLGAEQRQLYDEARFEYHSELAVVATSTVRQVANQGRLLMLLNRREIGARRGMIVSGPQTTGKSTALKQFGLIHELKTRERFGDDGRIPVVYVTCPPKGSPRMLAVEFARFLGLPPIKSRFNVTDIADAVCRVLTEARTDLVLVDEIHNLNLATTAGEDMSDHLKYFTEHIPATFVYAGMDVEHRGLFTGIRGKQIAGRCVLVKTNPFPYTSEWRGLVQAMESTLRLYLHRPGTLTTLDRYLHDRTNGSIGSLAHLVRAGAITAIMDGSEKITRKLLDAIPVDHAAESARRGAA</sequence>
<evidence type="ECO:0000256" key="1">
    <source>
        <dbReference type="SAM" id="MobiDB-lite"/>
    </source>
</evidence>
<dbReference type="PROSITE" id="PS50994">
    <property type="entry name" value="INTEGRASE"/>
    <property type="match status" value="1"/>
</dbReference>
<dbReference type="SUPFAM" id="SSF52540">
    <property type="entry name" value="P-loop containing nucleoside triphosphate hydrolases"/>
    <property type="match status" value="1"/>
</dbReference>
<name>A0ABN2SWS5_9ACTN</name>
<dbReference type="Pfam" id="PF05621">
    <property type="entry name" value="TniB"/>
    <property type="match status" value="1"/>
</dbReference>
<feature type="compositionally biased region" description="Basic and acidic residues" evidence="1">
    <location>
        <begin position="660"/>
        <end position="672"/>
    </location>
</feature>
<evidence type="ECO:0000313" key="3">
    <source>
        <dbReference type="EMBL" id="GAA1993957.1"/>
    </source>
</evidence>
<organism evidence="3 4">
    <name type="scientific">Catenulispora subtropica</name>
    <dbReference type="NCBI Taxonomy" id="450798"/>
    <lineage>
        <taxon>Bacteria</taxon>
        <taxon>Bacillati</taxon>
        <taxon>Actinomycetota</taxon>
        <taxon>Actinomycetes</taxon>
        <taxon>Catenulisporales</taxon>
        <taxon>Catenulisporaceae</taxon>
        <taxon>Catenulispora</taxon>
    </lineage>
</organism>
<feature type="region of interest" description="Disordered" evidence="1">
    <location>
        <begin position="625"/>
        <end position="678"/>
    </location>
</feature>
<evidence type="ECO:0000313" key="4">
    <source>
        <dbReference type="Proteomes" id="UP001499854"/>
    </source>
</evidence>
<protein>
    <recommendedName>
        <fullName evidence="2">Integrase catalytic domain-containing protein</fullName>
    </recommendedName>
</protein>
<dbReference type="InterPro" id="IPR027417">
    <property type="entry name" value="P-loop_NTPase"/>
</dbReference>
<feature type="domain" description="Integrase catalytic" evidence="2">
    <location>
        <begin position="257"/>
        <end position="480"/>
    </location>
</feature>
<dbReference type="InterPro" id="IPR012337">
    <property type="entry name" value="RNaseH-like_sf"/>
</dbReference>
<evidence type="ECO:0000259" key="2">
    <source>
        <dbReference type="PROSITE" id="PS50994"/>
    </source>
</evidence>
<dbReference type="InterPro" id="IPR036397">
    <property type="entry name" value="RNaseH_sf"/>
</dbReference>
<dbReference type="Gene3D" id="3.30.420.10">
    <property type="entry name" value="Ribonuclease H-like superfamily/Ribonuclease H"/>
    <property type="match status" value="1"/>
</dbReference>
<proteinExistence type="predicted"/>
<reference evidence="3 4" key="1">
    <citation type="journal article" date="2019" name="Int. J. Syst. Evol. Microbiol.">
        <title>The Global Catalogue of Microorganisms (GCM) 10K type strain sequencing project: providing services to taxonomists for standard genome sequencing and annotation.</title>
        <authorList>
            <consortium name="The Broad Institute Genomics Platform"/>
            <consortium name="The Broad Institute Genome Sequencing Center for Infectious Disease"/>
            <person name="Wu L."/>
            <person name="Ma J."/>
        </authorList>
    </citation>
    <scope>NUCLEOTIDE SEQUENCE [LARGE SCALE GENOMIC DNA]</scope>
    <source>
        <strain evidence="3 4">JCM 16013</strain>
    </source>
</reference>